<proteinExistence type="predicted"/>
<dbReference type="RefSeq" id="WP_106678237.1">
    <property type="nucleotide sequence ID" value="NZ_PXWG01000053.1"/>
</dbReference>
<keyword evidence="2" id="KW-0540">Nuclease</keyword>
<evidence type="ECO:0000313" key="2">
    <source>
        <dbReference type="EMBL" id="PSJ27047.1"/>
    </source>
</evidence>
<comment type="caution">
    <text evidence="2">The sequence shown here is derived from an EMBL/GenBank/DDBJ whole genome shotgun (WGS) entry which is preliminary data.</text>
</comment>
<dbReference type="InterPro" id="IPR008538">
    <property type="entry name" value="Uma2"/>
</dbReference>
<accession>A0A9X7JNQ9</accession>
<dbReference type="PANTHER" id="PTHR35400:SF3">
    <property type="entry name" value="SLL1072 PROTEIN"/>
    <property type="match status" value="1"/>
</dbReference>
<sequence>MSALPLDYSPGSDPEWEELVRIWQETDAPEGCKVEIIEGIITVSPAPAIDHNDIADIIQRRLYQVIPEDWGIYQTLGTSVPSRSGLFIPDIAVVPKAVLRVESDNFVPAAGAELIVEITSKTNANHDRIKKAAGYARAMVPLYLLVDRWAPGGPTITLYGEPKDDVYRVLHAGKFGEDVDLPEPFDLTIMTAAFPVT</sequence>
<name>A0A9X7JNQ9_9ACTN</name>
<dbReference type="PANTHER" id="PTHR35400">
    <property type="entry name" value="SLR1083 PROTEIN"/>
    <property type="match status" value="1"/>
</dbReference>
<keyword evidence="2" id="KW-0378">Hydrolase</keyword>
<dbReference type="InterPro" id="IPR011335">
    <property type="entry name" value="Restrct_endonuc-II-like"/>
</dbReference>
<dbReference type="Pfam" id="PF05685">
    <property type="entry name" value="Uma2"/>
    <property type="match status" value="1"/>
</dbReference>
<keyword evidence="2" id="KW-0255">Endonuclease</keyword>
<dbReference type="Proteomes" id="UP000242427">
    <property type="component" value="Unassembled WGS sequence"/>
</dbReference>
<dbReference type="EMBL" id="PXWG01000053">
    <property type="protein sequence ID" value="PSJ27047.1"/>
    <property type="molecule type" value="Genomic_DNA"/>
</dbReference>
<reference evidence="2 3" key="1">
    <citation type="submission" date="2018-03" db="EMBL/GenBank/DDBJ databases">
        <title>Chitinolytic properties of Streptosporangium nondiastaticum TBG75A20.</title>
        <authorList>
            <person name="Gayathri V."/>
            <person name="Shiburaj S."/>
        </authorList>
    </citation>
    <scope>NUCLEOTIDE SEQUENCE [LARGE SCALE GENOMIC DNA]</scope>
    <source>
        <strain evidence="2 3">TBG75A20</strain>
    </source>
</reference>
<evidence type="ECO:0000313" key="3">
    <source>
        <dbReference type="Proteomes" id="UP000242427"/>
    </source>
</evidence>
<dbReference type="AlphaFoldDB" id="A0A9X7JNQ9"/>
<feature type="domain" description="Putative restriction endonuclease" evidence="1">
    <location>
        <begin position="23"/>
        <end position="187"/>
    </location>
</feature>
<dbReference type="InterPro" id="IPR012296">
    <property type="entry name" value="Nuclease_put_TT1808"/>
</dbReference>
<dbReference type="CDD" id="cd06260">
    <property type="entry name" value="DUF820-like"/>
    <property type="match status" value="1"/>
</dbReference>
<gene>
    <name evidence="2" type="ORF">B7P34_19655</name>
</gene>
<dbReference type="OrthoDB" id="4537149at2"/>
<organism evidence="2 3">
    <name type="scientific">Streptosporangium nondiastaticum</name>
    <dbReference type="NCBI Taxonomy" id="35764"/>
    <lineage>
        <taxon>Bacteria</taxon>
        <taxon>Bacillati</taxon>
        <taxon>Actinomycetota</taxon>
        <taxon>Actinomycetes</taxon>
        <taxon>Streptosporangiales</taxon>
        <taxon>Streptosporangiaceae</taxon>
        <taxon>Streptosporangium</taxon>
    </lineage>
</organism>
<protein>
    <submittedName>
        <fullName evidence="2">Restriction endonuclease</fullName>
    </submittedName>
</protein>
<dbReference type="SUPFAM" id="SSF52980">
    <property type="entry name" value="Restriction endonuclease-like"/>
    <property type="match status" value="1"/>
</dbReference>
<evidence type="ECO:0000259" key="1">
    <source>
        <dbReference type="Pfam" id="PF05685"/>
    </source>
</evidence>
<dbReference type="Gene3D" id="3.90.1570.10">
    <property type="entry name" value="tt1808, chain A"/>
    <property type="match status" value="1"/>
</dbReference>
<dbReference type="GO" id="GO:0004519">
    <property type="term" value="F:endonuclease activity"/>
    <property type="evidence" value="ECO:0007669"/>
    <property type="project" value="UniProtKB-KW"/>
</dbReference>
<keyword evidence="3" id="KW-1185">Reference proteome</keyword>